<protein>
    <recommendedName>
        <fullName evidence="4">DUF4840 domain-containing protein</fullName>
    </recommendedName>
</protein>
<sequence length="204" mass="22536">MKATKFLSVLFCGLTALCVTSCINDDDDNEKIVPLTKEQVAQCYQMIKGNYTGHLVFSVKNAATSQNGVDSVATTWSVINDSTITVDKFPAKLIADVVTNTNMKEALAKADPQTLTCYYGFISNSPIQFLVNPMTLNYTLNYGGAEHKVSVAFYVNSPYSFGAYDYQKTIMEMQLLVGAVYEDGKTTTYLRETTPLVFSSKKKN</sequence>
<dbReference type="AlphaFoldDB" id="A0A1I0NY50"/>
<keyword evidence="1" id="KW-0732">Signal</keyword>
<dbReference type="InterPro" id="IPR032293">
    <property type="entry name" value="DUF4840"/>
</dbReference>
<accession>A0A1I0NY50</accession>
<name>A0A1I0NY50_9BACT</name>
<proteinExistence type="predicted"/>
<dbReference type="RefSeq" id="WP_091901325.1">
    <property type="nucleotide sequence ID" value="NZ_FOIQ01000003.1"/>
</dbReference>
<evidence type="ECO:0000313" key="2">
    <source>
        <dbReference type="EMBL" id="SEW06757.1"/>
    </source>
</evidence>
<evidence type="ECO:0008006" key="4">
    <source>
        <dbReference type="Google" id="ProtNLM"/>
    </source>
</evidence>
<feature type="chain" id="PRO_5011435102" description="DUF4840 domain-containing protein" evidence="1">
    <location>
        <begin position="22"/>
        <end position="204"/>
    </location>
</feature>
<evidence type="ECO:0000256" key="1">
    <source>
        <dbReference type="SAM" id="SignalP"/>
    </source>
</evidence>
<dbReference type="EMBL" id="FOIQ01000003">
    <property type="protein sequence ID" value="SEW06757.1"/>
    <property type="molecule type" value="Genomic_DNA"/>
</dbReference>
<evidence type="ECO:0000313" key="3">
    <source>
        <dbReference type="Proteomes" id="UP000199373"/>
    </source>
</evidence>
<reference evidence="2 3" key="1">
    <citation type="submission" date="2016-10" db="EMBL/GenBank/DDBJ databases">
        <authorList>
            <person name="de Groot N.N."/>
        </authorList>
    </citation>
    <scope>NUCLEOTIDE SEQUENCE [LARGE SCALE GENOMIC DNA]</scope>
    <source>
        <strain evidence="2 3">TC2-24</strain>
    </source>
</reference>
<dbReference type="Proteomes" id="UP000199373">
    <property type="component" value="Unassembled WGS sequence"/>
</dbReference>
<feature type="signal peptide" evidence="1">
    <location>
        <begin position="1"/>
        <end position="21"/>
    </location>
</feature>
<keyword evidence="3" id="KW-1185">Reference proteome</keyword>
<gene>
    <name evidence="2" type="ORF">SAMN04487850_1441</name>
</gene>
<organism evidence="2 3">
    <name type="scientific">Prevotella aff. ruminicola Tc2-24</name>
    <dbReference type="NCBI Taxonomy" id="81582"/>
    <lineage>
        <taxon>Bacteria</taxon>
        <taxon>Pseudomonadati</taxon>
        <taxon>Bacteroidota</taxon>
        <taxon>Bacteroidia</taxon>
        <taxon>Bacteroidales</taxon>
        <taxon>Prevotellaceae</taxon>
        <taxon>Prevotella</taxon>
    </lineage>
</organism>
<dbReference type="Pfam" id="PF16128">
    <property type="entry name" value="DUF4840"/>
    <property type="match status" value="1"/>
</dbReference>